<accession>A0ABQ6ZEM4</accession>
<keyword evidence="3" id="KW-1185">Reference proteome</keyword>
<gene>
    <name evidence="2" type="ORF">CSC78_14235</name>
</gene>
<evidence type="ECO:0000313" key="2">
    <source>
        <dbReference type="EMBL" id="KAF1723922.1"/>
    </source>
</evidence>
<keyword evidence="1" id="KW-0812">Transmembrane</keyword>
<sequence length="122" mass="12882">MLVVASACVLVVWVSLALYLERQTGWMALLVALDVVLVLRLGGMAAGTRRAMLAAAVTVAVSALALWTVSATQLGFAFGLAPWESALRLGAHHGWTLISLSTTPLDVLAMVAAPLLAAWWTR</sequence>
<proteinExistence type="predicted"/>
<comment type="caution">
    <text evidence="2">The sequence shown here is derived from an EMBL/GenBank/DDBJ whole genome shotgun (WGS) entry which is preliminary data.</text>
</comment>
<feature type="transmembrane region" description="Helical" evidence="1">
    <location>
        <begin position="53"/>
        <end position="78"/>
    </location>
</feature>
<feature type="transmembrane region" description="Helical" evidence="1">
    <location>
        <begin position="27"/>
        <end position="46"/>
    </location>
</feature>
<evidence type="ECO:0000256" key="1">
    <source>
        <dbReference type="SAM" id="Phobius"/>
    </source>
</evidence>
<dbReference type="EMBL" id="PDWW01000022">
    <property type="protein sequence ID" value="KAF1723922.1"/>
    <property type="molecule type" value="Genomic_DNA"/>
</dbReference>
<reference evidence="2 3" key="1">
    <citation type="submission" date="2017-10" db="EMBL/GenBank/DDBJ databases">
        <title>Whole genome sequencing of members of genus Pseudoxanthomonas.</title>
        <authorList>
            <person name="Kumar S."/>
            <person name="Bansal K."/>
            <person name="Kaur A."/>
            <person name="Patil P."/>
            <person name="Sharma S."/>
            <person name="Patil P.B."/>
        </authorList>
    </citation>
    <scope>NUCLEOTIDE SEQUENCE [LARGE SCALE GENOMIC DNA]</scope>
    <source>
        <strain evidence="2 3">DSM 17109</strain>
    </source>
</reference>
<organism evidence="2 3">
    <name type="scientific">Pseudoxanthomonas japonensis</name>
    <dbReference type="NCBI Taxonomy" id="69284"/>
    <lineage>
        <taxon>Bacteria</taxon>
        <taxon>Pseudomonadati</taxon>
        <taxon>Pseudomonadota</taxon>
        <taxon>Gammaproteobacteria</taxon>
        <taxon>Lysobacterales</taxon>
        <taxon>Lysobacteraceae</taxon>
        <taxon>Pseudoxanthomonas</taxon>
    </lineage>
</organism>
<protein>
    <recommendedName>
        <fullName evidence="4">Lycopene cyclase domain-containing protein</fullName>
    </recommendedName>
</protein>
<keyword evidence="1" id="KW-1133">Transmembrane helix</keyword>
<evidence type="ECO:0000313" key="3">
    <source>
        <dbReference type="Proteomes" id="UP000781710"/>
    </source>
</evidence>
<dbReference type="Proteomes" id="UP000781710">
    <property type="component" value="Unassembled WGS sequence"/>
</dbReference>
<feature type="transmembrane region" description="Helical" evidence="1">
    <location>
        <begin position="98"/>
        <end position="120"/>
    </location>
</feature>
<evidence type="ECO:0008006" key="4">
    <source>
        <dbReference type="Google" id="ProtNLM"/>
    </source>
</evidence>
<name>A0ABQ6ZEM4_9GAMM</name>
<keyword evidence="1" id="KW-0472">Membrane</keyword>